<evidence type="ECO:0008006" key="3">
    <source>
        <dbReference type="Google" id="ProtNLM"/>
    </source>
</evidence>
<dbReference type="EMBL" id="AP019367">
    <property type="protein sequence ID" value="BBH49853.1"/>
    <property type="molecule type" value="Genomic_DNA"/>
</dbReference>
<evidence type="ECO:0000313" key="1">
    <source>
        <dbReference type="EMBL" id="BBH49853.1"/>
    </source>
</evidence>
<proteinExistence type="predicted"/>
<dbReference type="Proteomes" id="UP000273154">
    <property type="component" value="Chromosome"/>
</dbReference>
<accession>A0A3G9JWV8</accession>
<dbReference type="KEGG" id="pcat:Pcatena_04400"/>
<dbReference type="InterPro" id="IPR009057">
    <property type="entry name" value="Homeodomain-like_sf"/>
</dbReference>
<sequence length="170" mass="19045">MTKGERDLRVVRDDGRAFASLDAAGAATYGRLRCGAGIARAIRTGGKAGGHRWRYARGCEPREEGTDASRGRWTERERWRLATLWPRHGRDWEGWAEALPGRTIDAIEAMARKMGLRPKPRRGAWTRAEESVLLRGLMDMARETGRTPGAIVTRLGHLRSAAKREERGAR</sequence>
<dbReference type="OrthoDB" id="8441220at2"/>
<name>A0A3G9JWV8_9ACTN</name>
<reference evidence="2" key="1">
    <citation type="submission" date="2018-11" db="EMBL/GenBank/DDBJ databases">
        <title>Comparative genomics of Parolsenella catena and Libanicoccus massiliensis: Reclassification of Libanicoccus massiliensis as Parolsenella massiliensis comb. nov.</title>
        <authorList>
            <person name="Sakamoto M."/>
            <person name="Ikeyama N."/>
            <person name="Murakami T."/>
            <person name="Mori H."/>
            <person name="Yuki M."/>
            <person name="Ohkuma M."/>
        </authorList>
    </citation>
    <scope>NUCLEOTIDE SEQUENCE [LARGE SCALE GENOMIC DNA]</scope>
    <source>
        <strain evidence="2">JCM 31932</strain>
    </source>
</reference>
<keyword evidence="2" id="KW-1185">Reference proteome</keyword>
<evidence type="ECO:0000313" key="2">
    <source>
        <dbReference type="Proteomes" id="UP000273154"/>
    </source>
</evidence>
<protein>
    <recommendedName>
        <fullName evidence="3">Myb-like domain-containing protein</fullName>
    </recommendedName>
</protein>
<gene>
    <name evidence="1" type="ORF">Pcatena_04400</name>
</gene>
<dbReference type="RefSeq" id="WP_126421237.1">
    <property type="nucleotide sequence ID" value="NZ_AP019367.1"/>
</dbReference>
<dbReference type="AlphaFoldDB" id="A0A3G9JWV8"/>
<dbReference type="SUPFAM" id="SSF46689">
    <property type="entry name" value="Homeodomain-like"/>
    <property type="match status" value="1"/>
</dbReference>
<organism evidence="1 2">
    <name type="scientific">Parolsenella catena</name>
    <dbReference type="NCBI Taxonomy" id="2003188"/>
    <lineage>
        <taxon>Bacteria</taxon>
        <taxon>Bacillati</taxon>
        <taxon>Actinomycetota</taxon>
        <taxon>Coriobacteriia</taxon>
        <taxon>Coriobacteriales</taxon>
        <taxon>Atopobiaceae</taxon>
        <taxon>Parolsenella</taxon>
    </lineage>
</organism>
<dbReference type="GeneID" id="88848582"/>